<organism evidence="1 2">
    <name type="scientific">Rhizobium loti</name>
    <name type="common">Mesorhizobium loti</name>
    <dbReference type="NCBI Taxonomy" id="381"/>
    <lineage>
        <taxon>Bacteria</taxon>
        <taxon>Pseudomonadati</taxon>
        <taxon>Pseudomonadota</taxon>
        <taxon>Alphaproteobacteria</taxon>
        <taxon>Hyphomicrobiales</taxon>
        <taxon>Phyllobacteriaceae</taxon>
        <taxon>Mesorhizobium</taxon>
    </lineage>
</organism>
<proteinExistence type="predicted"/>
<dbReference type="InterPro" id="IPR027417">
    <property type="entry name" value="P-loop_NTPase"/>
</dbReference>
<dbReference type="Gene3D" id="3.40.50.300">
    <property type="entry name" value="P-loop containing nucleotide triphosphate hydrolases"/>
    <property type="match status" value="1"/>
</dbReference>
<dbReference type="InterPro" id="IPR017026">
    <property type="entry name" value="ImuA"/>
</dbReference>
<dbReference type="GeneID" id="61056341"/>
<sequence length="254" mass="26716">MSASAPNAAISDLRTRIARLEGGNVRERTVLPFGIAPIDSHLPGGGLALGALHEVAGGGNGAIDGAAASLFAAGIAARTQGKVLWCVTRQDLFAPAIAQIGLHPDRVIYVEAGDDKSLLACFEEGLRHVGLGAVVAEVARLSMTASRRLQLASEGSGAMGIAIRRWRRQTEAADFGQPTASVTRWRVSVLPSRPLPVPGVGRARWQLELIRSRGGETLDIEVEACDAKGRLALPSKLVDRPSQKEIGRRLAATG</sequence>
<name>A0A8E2W5D6_RHILI</name>
<protein>
    <submittedName>
        <fullName evidence="1">Protein ImuA</fullName>
    </submittedName>
</protein>
<reference evidence="1 2" key="1">
    <citation type="submission" date="2018-05" db="EMBL/GenBank/DDBJ databases">
        <title>Genomic Encyclopedia of Type Strains, Phase IV (KMG-IV): sequencing the most valuable type-strain genomes for metagenomic binning, comparative biology and taxonomic classification.</title>
        <authorList>
            <person name="Goeker M."/>
        </authorList>
    </citation>
    <scope>NUCLEOTIDE SEQUENCE [LARGE SCALE GENOMIC DNA]</scope>
    <source>
        <strain evidence="1 2">DSM 2626</strain>
    </source>
</reference>
<evidence type="ECO:0000313" key="2">
    <source>
        <dbReference type="Proteomes" id="UP000245631"/>
    </source>
</evidence>
<gene>
    <name evidence="1" type="ORF">C8D77_12617</name>
</gene>
<dbReference type="EMBL" id="QGGH01000026">
    <property type="protein sequence ID" value="PWJ85537.1"/>
    <property type="molecule type" value="Genomic_DNA"/>
</dbReference>
<dbReference type="SUPFAM" id="SSF52540">
    <property type="entry name" value="P-loop containing nucleoside triphosphate hydrolases"/>
    <property type="match status" value="1"/>
</dbReference>
<comment type="caution">
    <text evidence="1">The sequence shown here is derived from an EMBL/GenBank/DDBJ whole genome shotgun (WGS) entry which is preliminary data.</text>
</comment>
<dbReference type="PIRSF" id="PIRSF034285">
    <property type="entry name" value="UCP034285"/>
    <property type="match status" value="1"/>
</dbReference>
<evidence type="ECO:0000313" key="1">
    <source>
        <dbReference type="EMBL" id="PWJ85537.1"/>
    </source>
</evidence>
<dbReference type="RefSeq" id="WP_109672597.1">
    <property type="nucleotide sequence ID" value="NZ_QGGH01000026.1"/>
</dbReference>
<dbReference type="AlphaFoldDB" id="A0A8E2W5D6"/>
<dbReference type="Proteomes" id="UP000245631">
    <property type="component" value="Unassembled WGS sequence"/>
</dbReference>
<accession>A0A8E2W5D6</accession>